<dbReference type="Pfam" id="PF02199">
    <property type="entry name" value="SapA"/>
    <property type="match status" value="1"/>
</dbReference>
<protein>
    <submittedName>
        <fullName evidence="10">Uncharacterized protein</fullName>
    </submittedName>
</protein>
<dbReference type="PROSITE" id="PS50015">
    <property type="entry name" value="SAP_B"/>
    <property type="match status" value="2"/>
</dbReference>
<dbReference type="GO" id="GO:0005576">
    <property type="term" value="C:extracellular region"/>
    <property type="evidence" value="ECO:0007669"/>
    <property type="project" value="UniProtKB-SubCell"/>
</dbReference>
<evidence type="ECO:0000313" key="11">
    <source>
        <dbReference type="Proteomes" id="UP001591681"/>
    </source>
</evidence>
<feature type="domain" description="Saposin A-type" evidence="9">
    <location>
        <begin position="224"/>
        <end position="259"/>
    </location>
</feature>
<dbReference type="PROSITE" id="PS51110">
    <property type="entry name" value="SAP_A"/>
    <property type="match status" value="1"/>
</dbReference>
<evidence type="ECO:0000256" key="6">
    <source>
        <dbReference type="ARBA" id="ARBA00023180"/>
    </source>
</evidence>
<evidence type="ECO:0000256" key="4">
    <source>
        <dbReference type="ARBA" id="ARBA00022737"/>
    </source>
</evidence>
<evidence type="ECO:0000256" key="7">
    <source>
        <dbReference type="SAM" id="SignalP"/>
    </source>
</evidence>
<comment type="caution">
    <text evidence="10">The sequence shown here is derived from an EMBL/GenBank/DDBJ whole genome shotgun (WGS) entry which is preliminary data.</text>
</comment>
<sequence length="259" mass="28662">MFVLIYCVLVSARVMDAEDLNTLSGELPAVTIDTCKTCTEIIDLLKDLLSDAGVQAMIKHDLDVVCEELGSPVPVKLCKEMVDRSLPLAFTMFNNAMKPGTLCPLLGLCVVEEDNRLQGLMTKLLTALKSPDLRVGFDLKCKFCVYLLELVESLLPVERTEAAVAHLLESVCNMIPPAYKHQCEAFIEMYSKKLIEMLLGKSSPHTICTLLHLCKDMEAPAFGSYMSGYACAMTSYKCRNLLTAVECGAVEFCQKNVWL</sequence>
<keyword evidence="11" id="KW-1185">Reference proteome</keyword>
<keyword evidence="6" id="KW-0325">Glycoprotein</keyword>
<dbReference type="InterPro" id="IPR003119">
    <property type="entry name" value="SAP_A"/>
</dbReference>
<evidence type="ECO:0000313" key="10">
    <source>
        <dbReference type="EMBL" id="KAL2079585.1"/>
    </source>
</evidence>
<dbReference type="Pfam" id="PF03489">
    <property type="entry name" value="SapB_2"/>
    <property type="match status" value="2"/>
</dbReference>
<dbReference type="SMART" id="SM00162">
    <property type="entry name" value="SAPA"/>
    <property type="match status" value="1"/>
</dbReference>
<dbReference type="InterPro" id="IPR008373">
    <property type="entry name" value="Saposin"/>
</dbReference>
<dbReference type="SUPFAM" id="SSF47862">
    <property type="entry name" value="Saposin"/>
    <property type="match status" value="2"/>
</dbReference>
<dbReference type="InterPro" id="IPR051428">
    <property type="entry name" value="Sphingo_Act-Surfact_Prot"/>
</dbReference>
<dbReference type="InterPro" id="IPR011001">
    <property type="entry name" value="Saposin-like"/>
</dbReference>
<dbReference type="InterPro" id="IPR008139">
    <property type="entry name" value="SaposinB_dom"/>
</dbReference>
<proteinExistence type="predicted"/>
<organism evidence="10 11">
    <name type="scientific">Coilia grayii</name>
    <name type="common">Gray's grenadier anchovy</name>
    <dbReference type="NCBI Taxonomy" id="363190"/>
    <lineage>
        <taxon>Eukaryota</taxon>
        <taxon>Metazoa</taxon>
        <taxon>Chordata</taxon>
        <taxon>Craniata</taxon>
        <taxon>Vertebrata</taxon>
        <taxon>Euteleostomi</taxon>
        <taxon>Actinopterygii</taxon>
        <taxon>Neopterygii</taxon>
        <taxon>Teleostei</taxon>
        <taxon>Clupei</taxon>
        <taxon>Clupeiformes</taxon>
        <taxon>Clupeoidei</taxon>
        <taxon>Engraulidae</taxon>
        <taxon>Coilinae</taxon>
        <taxon>Coilia</taxon>
    </lineage>
</organism>
<dbReference type="GO" id="GO:0005737">
    <property type="term" value="C:cytoplasm"/>
    <property type="evidence" value="ECO:0007669"/>
    <property type="project" value="UniProtKB-ARBA"/>
</dbReference>
<dbReference type="Pfam" id="PF05184">
    <property type="entry name" value="SapB_1"/>
    <property type="match status" value="1"/>
</dbReference>
<dbReference type="SMART" id="SM00741">
    <property type="entry name" value="SapB"/>
    <property type="match status" value="2"/>
</dbReference>
<comment type="subcellular location">
    <subcellularLocation>
        <location evidence="1">Secreted</location>
    </subcellularLocation>
</comment>
<keyword evidence="5" id="KW-1015">Disulfide bond</keyword>
<evidence type="ECO:0000259" key="9">
    <source>
        <dbReference type="PROSITE" id="PS51110"/>
    </source>
</evidence>
<dbReference type="InterPro" id="IPR007856">
    <property type="entry name" value="SapB_1"/>
</dbReference>
<evidence type="ECO:0000259" key="8">
    <source>
        <dbReference type="PROSITE" id="PS50015"/>
    </source>
</evidence>
<dbReference type="InterPro" id="IPR008138">
    <property type="entry name" value="SapB_2"/>
</dbReference>
<evidence type="ECO:0000256" key="3">
    <source>
        <dbReference type="ARBA" id="ARBA00022729"/>
    </source>
</evidence>
<accession>A0ABD1IZB2</accession>
<feature type="signal peptide" evidence="7">
    <location>
        <begin position="1"/>
        <end position="17"/>
    </location>
</feature>
<evidence type="ECO:0000256" key="5">
    <source>
        <dbReference type="ARBA" id="ARBA00023157"/>
    </source>
</evidence>
<evidence type="ECO:0000256" key="2">
    <source>
        <dbReference type="ARBA" id="ARBA00022525"/>
    </source>
</evidence>
<feature type="domain" description="Saposin B-type" evidence="8">
    <location>
        <begin position="137"/>
        <end position="218"/>
    </location>
</feature>
<dbReference type="AlphaFoldDB" id="A0ABD1IZB2"/>
<feature type="chain" id="PRO_5044772055" evidence="7">
    <location>
        <begin position="18"/>
        <end position="259"/>
    </location>
</feature>
<gene>
    <name evidence="10" type="ORF">ACEWY4_025329</name>
</gene>
<keyword evidence="3 7" id="KW-0732">Signal</keyword>
<dbReference type="EMBL" id="JBHFQA010000022">
    <property type="protein sequence ID" value="KAL2079585.1"/>
    <property type="molecule type" value="Genomic_DNA"/>
</dbReference>
<keyword evidence="4" id="KW-0677">Repeat</keyword>
<keyword evidence="2" id="KW-0964">Secreted</keyword>
<dbReference type="Gene3D" id="1.10.225.10">
    <property type="entry name" value="Saposin-like"/>
    <property type="match status" value="2"/>
</dbReference>
<evidence type="ECO:0000256" key="1">
    <source>
        <dbReference type="ARBA" id="ARBA00004613"/>
    </source>
</evidence>
<name>A0ABD1IZB2_9TELE</name>
<dbReference type="Proteomes" id="UP001591681">
    <property type="component" value="Unassembled WGS sequence"/>
</dbReference>
<feature type="domain" description="Saposin B-type" evidence="8">
    <location>
        <begin position="31"/>
        <end position="113"/>
    </location>
</feature>
<dbReference type="PANTHER" id="PTHR11480">
    <property type="entry name" value="SAPOSIN-RELATED"/>
    <property type="match status" value="1"/>
</dbReference>
<dbReference type="PRINTS" id="PR01797">
    <property type="entry name" value="SAPOSIN"/>
</dbReference>
<reference evidence="10 11" key="1">
    <citation type="submission" date="2024-09" db="EMBL/GenBank/DDBJ databases">
        <title>A chromosome-level genome assembly of Gray's grenadier anchovy, Coilia grayii.</title>
        <authorList>
            <person name="Fu Z."/>
        </authorList>
    </citation>
    <scope>NUCLEOTIDE SEQUENCE [LARGE SCALE GENOMIC DNA]</scope>
    <source>
        <strain evidence="10">G4</strain>
        <tissue evidence="10">Muscle</tissue>
    </source>
</reference>